<name>A0A1Q9BVC9_SYMMI</name>
<organism evidence="1 2">
    <name type="scientific">Symbiodinium microadriaticum</name>
    <name type="common">Dinoflagellate</name>
    <name type="synonym">Zooxanthella microadriatica</name>
    <dbReference type="NCBI Taxonomy" id="2951"/>
    <lineage>
        <taxon>Eukaryota</taxon>
        <taxon>Sar</taxon>
        <taxon>Alveolata</taxon>
        <taxon>Dinophyceae</taxon>
        <taxon>Suessiales</taxon>
        <taxon>Symbiodiniaceae</taxon>
        <taxon>Symbiodinium</taxon>
    </lineage>
</organism>
<sequence>MGTGVLARDAEVALLLRARADPEQEDSKGVRLLHLAAFRGQ</sequence>
<accession>A0A1Q9BVC9</accession>
<dbReference type="Proteomes" id="UP000186817">
    <property type="component" value="Unassembled WGS sequence"/>
</dbReference>
<protein>
    <submittedName>
        <fullName evidence="1">Uncharacterized protein</fullName>
    </submittedName>
</protein>
<keyword evidence="2" id="KW-1185">Reference proteome</keyword>
<dbReference type="AlphaFoldDB" id="A0A1Q9BVC9"/>
<comment type="caution">
    <text evidence="1">The sequence shown here is derived from an EMBL/GenBank/DDBJ whole genome shotgun (WGS) entry which is preliminary data.</text>
</comment>
<feature type="non-terminal residue" evidence="1">
    <location>
        <position position="41"/>
    </location>
</feature>
<reference evidence="1 2" key="1">
    <citation type="submission" date="2016-02" db="EMBL/GenBank/DDBJ databases">
        <title>Genome analysis of coral dinoflagellate symbionts highlights evolutionary adaptations to a symbiotic lifestyle.</title>
        <authorList>
            <person name="Aranda M."/>
            <person name="Li Y."/>
            <person name="Liew Y.J."/>
            <person name="Baumgarten S."/>
            <person name="Simakov O."/>
            <person name="Wilson M."/>
            <person name="Piel J."/>
            <person name="Ashoor H."/>
            <person name="Bougouffa S."/>
            <person name="Bajic V.B."/>
            <person name="Ryu T."/>
            <person name="Ravasi T."/>
            <person name="Bayer T."/>
            <person name="Micklem G."/>
            <person name="Kim H."/>
            <person name="Bhak J."/>
            <person name="Lajeunesse T.C."/>
            <person name="Voolstra C.R."/>
        </authorList>
    </citation>
    <scope>NUCLEOTIDE SEQUENCE [LARGE SCALE GENOMIC DNA]</scope>
    <source>
        <strain evidence="1 2">CCMP2467</strain>
    </source>
</reference>
<proteinExistence type="predicted"/>
<evidence type="ECO:0000313" key="1">
    <source>
        <dbReference type="EMBL" id="OLP74647.1"/>
    </source>
</evidence>
<evidence type="ECO:0000313" key="2">
    <source>
        <dbReference type="Proteomes" id="UP000186817"/>
    </source>
</evidence>
<gene>
    <name evidence="1" type="ORF">AK812_SmicGene45756</name>
</gene>
<dbReference type="EMBL" id="LSRX01003402">
    <property type="protein sequence ID" value="OLP74647.1"/>
    <property type="molecule type" value="Genomic_DNA"/>
</dbReference>